<protein>
    <submittedName>
        <fullName evidence="1">Uncharacterized protein</fullName>
    </submittedName>
</protein>
<keyword evidence="2" id="KW-1185">Reference proteome</keyword>
<evidence type="ECO:0000313" key="1">
    <source>
        <dbReference type="EMBL" id="KAE9611635.1"/>
    </source>
</evidence>
<dbReference type="AlphaFoldDB" id="A0A6A4QBJ0"/>
<dbReference type="EMBL" id="WOCE01000006">
    <property type="protein sequence ID" value="KAE9611635.1"/>
    <property type="molecule type" value="Genomic_DNA"/>
</dbReference>
<sequence length="105" mass="12183">MIITRVPLHLHHLLHLLTTTKVLHHHHHHHTIIRHHLLHPTSKITSYTSLHLCLSITTHIQVILDHLTHNCDQSCKLFQSDDTAFISLQSSHGHVVIYFIYLLIG</sequence>
<proteinExistence type="predicted"/>
<organism evidence="1 2">
    <name type="scientific">Lupinus albus</name>
    <name type="common">White lupine</name>
    <name type="synonym">Lupinus termis</name>
    <dbReference type="NCBI Taxonomy" id="3870"/>
    <lineage>
        <taxon>Eukaryota</taxon>
        <taxon>Viridiplantae</taxon>
        <taxon>Streptophyta</taxon>
        <taxon>Embryophyta</taxon>
        <taxon>Tracheophyta</taxon>
        <taxon>Spermatophyta</taxon>
        <taxon>Magnoliopsida</taxon>
        <taxon>eudicotyledons</taxon>
        <taxon>Gunneridae</taxon>
        <taxon>Pentapetalae</taxon>
        <taxon>rosids</taxon>
        <taxon>fabids</taxon>
        <taxon>Fabales</taxon>
        <taxon>Fabaceae</taxon>
        <taxon>Papilionoideae</taxon>
        <taxon>50 kb inversion clade</taxon>
        <taxon>genistoids sensu lato</taxon>
        <taxon>core genistoids</taxon>
        <taxon>Genisteae</taxon>
        <taxon>Lupinus</taxon>
    </lineage>
</organism>
<dbReference type="Proteomes" id="UP000447434">
    <property type="component" value="Chromosome 6"/>
</dbReference>
<evidence type="ECO:0000313" key="2">
    <source>
        <dbReference type="Proteomes" id="UP000447434"/>
    </source>
</evidence>
<gene>
    <name evidence="1" type="ORF">Lalb_Chr06g0164561</name>
</gene>
<comment type="caution">
    <text evidence="1">The sequence shown here is derived from an EMBL/GenBank/DDBJ whole genome shotgun (WGS) entry which is preliminary data.</text>
</comment>
<reference evidence="2" key="1">
    <citation type="journal article" date="2020" name="Nat. Commun.">
        <title>Genome sequence of the cluster root forming white lupin.</title>
        <authorList>
            <person name="Hufnagel B."/>
            <person name="Marques A."/>
            <person name="Soriano A."/>
            <person name="Marques L."/>
            <person name="Divol F."/>
            <person name="Doumas P."/>
            <person name="Sallet E."/>
            <person name="Mancinotti D."/>
            <person name="Carrere S."/>
            <person name="Marande W."/>
            <person name="Arribat S."/>
            <person name="Keller J."/>
            <person name="Huneau C."/>
            <person name="Blein T."/>
            <person name="Aime D."/>
            <person name="Laguerre M."/>
            <person name="Taylor J."/>
            <person name="Schubert V."/>
            <person name="Nelson M."/>
            <person name="Geu-Flores F."/>
            <person name="Crespi M."/>
            <person name="Gallardo-Guerrero K."/>
            <person name="Delaux P.-M."/>
            <person name="Salse J."/>
            <person name="Berges H."/>
            <person name="Guyot R."/>
            <person name="Gouzy J."/>
            <person name="Peret B."/>
        </authorList>
    </citation>
    <scope>NUCLEOTIDE SEQUENCE [LARGE SCALE GENOMIC DNA]</scope>
    <source>
        <strain evidence="2">cv. Amiga</strain>
    </source>
</reference>
<name>A0A6A4QBJ0_LUPAL</name>
<accession>A0A6A4QBJ0</accession>